<gene>
    <name evidence="1" type="ORF">C3942_02390</name>
</gene>
<dbReference type="Proteomes" id="UP000238220">
    <property type="component" value="Unassembled WGS sequence"/>
</dbReference>
<dbReference type="AlphaFoldDB" id="A0A2S5TLD5"/>
<protein>
    <submittedName>
        <fullName evidence="1">Uncharacterized protein</fullName>
    </submittedName>
</protein>
<evidence type="ECO:0000313" key="1">
    <source>
        <dbReference type="EMBL" id="PPE75762.1"/>
    </source>
</evidence>
<evidence type="ECO:0000313" key="2">
    <source>
        <dbReference type="Proteomes" id="UP000238220"/>
    </source>
</evidence>
<name>A0A2S5TLD5_9GAMM</name>
<organism evidence="1 2">
    <name type="scientific">Solimonas fluminis</name>
    <dbReference type="NCBI Taxonomy" id="2086571"/>
    <lineage>
        <taxon>Bacteria</taxon>
        <taxon>Pseudomonadati</taxon>
        <taxon>Pseudomonadota</taxon>
        <taxon>Gammaproteobacteria</taxon>
        <taxon>Nevskiales</taxon>
        <taxon>Nevskiaceae</taxon>
        <taxon>Solimonas</taxon>
    </lineage>
</organism>
<sequence>MVLDPVIELPPAPSEADFRLTAPSGFGDGWNHYAHSMAVFQGRVYVGTTRGAFAGLKFGITVPALNPWPIETPPGLYDIDRRAEIWEYDPVKAVWRLAFRSPYVTGVNGRPNVPSYIGYRGMNVFQDVNDPKPCLYVSTWSPHLAHSPDVLRTEDGVNFTRIPRPPWSPVVRACRTFQPFKGRVHMSPTASGTAKGYNQDVGSEAVIYANGDLQHGKWTPANEEGFGDKNNVTIFEMGVYDDHLYAGVMNPVSGGELWKTPGGDLPYKWTRVFDRGAGRGPQNEGPGAMCEFKGAFYVACAIVNGGFHREYKIGPAAAEMLRIWPDDSWDLIVGEPRMTEQGLKVPLSGYSPGFDNIFNGYIWRMEVHEDWLYASTMSWAMLMPYLPLHAWPADVHGVIRRLGVDRLAETGGCQLWRTHDGVHWEPVTRNGFGNKYNWGIRTMASTPQGLMVGTANPFGPRVAVERDGAWGYVDNPRGGCELWIGKTGAREAAIRG</sequence>
<reference evidence="1 2" key="1">
    <citation type="submission" date="2018-02" db="EMBL/GenBank/DDBJ databases">
        <title>Genome sequencing of Solimonas sp. HR-BB.</title>
        <authorList>
            <person name="Lee Y."/>
            <person name="Jeon C.O."/>
        </authorList>
    </citation>
    <scope>NUCLEOTIDE SEQUENCE [LARGE SCALE GENOMIC DNA]</scope>
    <source>
        <strain evidence="1 2">HR-BB</strain>
    </source>
</reference>
<accession>A0A2S5TLD5</accession>
<proteinExistence type="predicted"/>
<comment type="caution">
    <text evidence="1">The sequence shown here is derived from an EMBL/GenBank/DDBJ whole genome shotgun (WGS) entry which is preliminary data.</text>
</comment>
<keyword evidence="2" id="KW-1185">Reference proteome</keyword>
<dbReference type="EMBL" id="PSNW01000001">
    <property type="protein sequence ID" value="PPE75762.1"/>
    <property type="molecule type" value="Genomic_DNA"/>
</dbReference>